<protein>
    <submittedName>
        <fullName evidence="1">Uncharacterized protein</fullName>
    </submittedName>
</protein>
<gene>
    <name evidence="1" type="ORF">UFOVP609_14</name>
</gene>
<proteinExistence type="predicted"/>
<evidence type="ECO:0000313" key="1">
    <source>
        <dbReference type="EMBL" id="CAB4152534.1"/>
    </source>
</evidence>
<sequence>MSWTSPQDVLDRWVGGGAPTDTDLIQALINDGETIVLSEYPRIQDRIDDGEISVSVIIMVVSRMVTRILRNPEAVSYWQQQTGPFGQARNFGDNADIWLSADEKSLLAPNKTGKAYSVDSAPYKRSPDYWPFPNPDVTEPIWRQVN</sequence>
<accession>A0A6J5N075</accession>
<name>A0A6J5N075_9CAUD</name>
<reference evidence="1" key="1">
    <citation type="submission" date="2020-04" db="EMBL/GenBank/DDBJ databases">
        <authorList>
            <person name="Chiriac C."/>
            <person name="Salcher M."/>
            <person name="Ghai R."/>
            <person name="Kavagutti S V."/>
        </authorList>
    </citation>
    <scope>NUCLEOTIDE SEQUENCE</scope>
</reference>
<organism evidence="1">
    <name type="scientific">uncultured Caudovirales phage</name>
    <dbReference type="NCBI Taxonomy" id="2100421"/>
    <lineage>
        <taxon>Viruses</taxon>
        <taxon>Duplodnaviria</taxon>
        <taxon>Heunggongvirae</taxon>
        <taxon>Uroviricota</taxon>
        <taxon>Caudoviricetes</taxon>
        <taxon>Peduoviridae</taxon>
        <taxon>Maltschvirus</taxon>
        <taxon>Maltschvirus maltsch</taxon>
    </lineage>
</organism>
<dbReference type="EMBL" id="LR796588">
    <property type="protein sequence ID" value="CAB4152534.1"/>
    <property type="molecule type" value="Genomic_DNA"/>
</dbReference>